<keyword evidence="1" id="KW-0238">DNA-binding</keyword>
<dbReference type="RefSeq" id="XP_001691168.2">
    <property type="nucleotide sequence ID" value="XM_001691116.2"/>
</dbReference>
<protein>
    <recommendedName>
        <fullName evidence="5">Tyr recombinase domain-containing protein</fullName>
    </recommendedName>
</protein>
<gene>
    <name evidence="3" type="ORF">CHLRE_20g751797v5</name>
</gene>
<dbReference type="AlphaFoldDB" id="A0A2K3CNE0"/>
<sequence length="552" mass="60595">MWVPEGKRVAARARVASALAAYQAHETVRVRDIASIAGQLLSMSYSFGKIAVLMTRRLGAWVASHTANLPPSAFDRHHRLDASSAAELEFWLTAWDRFDGARPLWRPPHMLSVTINTDAAGRSDYHFGGWGGWTSERGELRLAAGQWTFDTAKFSSTYLELRSMLNVLEALNQGGRWDGQRILIRTDMVANPVRARIISGLAPGQNTAHIRDLTSRMLSSFRSAKAAGTWRVYDARWLQFSKWCAGQGFDPYDCAPATAASYLQELTESARQHGVGPQTIEQASAAVTAHFSLVGRPSPMQHPLAALLREAARRTLVPRRRQRELLTFDELETFVAFHLLDPAAPPSLEVRMLVTGCVLAFTGLLRFDDLSRVMVHHELLRVEPGAALEIHLWRSKTDQRADGADVTIGATGGLSCPVALVEQLFAAGAYNRFPGEGEDAGPLMRAVTPGTDGAQRLQQVTAPLASPIPALPYSYVYPRVTELLRAAGITKKVGTHSFRASGATAAVEGGADRTLVRKTGRWAEHSKVFEKRYVKESAATMAAVTRAMTFRR</sequence>
<dbReference type="OrthoDB" id="5949962at2759"/>
<dbReference type="GO" id="GO:0015074">
    <property type="term" value="P:DNA integration"/>
    <property type="evidence" value="ECO:0007669"/>
    <property type="project" value="InterPro"/>
</dbReference>
<keyword evidence="2" id="KW-0233">DNA recombination</keyword>
<evidence type="ECO:0000313" key="3">
    <source>
        <dbReference type="EMBL" id="PNW69785.1"/>
    </source>
</evidence>
<dbReference type="GO" id="GO:0006310">
    <property type="term" value="P:DNA recombination"/>
    <property type="evidence" value="ECO:0007669"/>
    <property type="project" value="UniProtKB-KW"/>
</dbReference>
<dbReference type="Gene3D" id="1.10.150.130">
    <property type="match status" value="1"/>
</dbReference>
<dbReference type="InterPro" id="IPR011010">
    <property type="entry name" value="DNA_brk_join_enz"/>
</dbReference>
<dbReference type="PANTHER" id="PTHR34605:SF4">
    <property type="entry name" value="DNA ADENINE METHYLTRANSFERASE"/>
    <property type="match status" value="1"/>
</dbReference>
<organism evidence="3 4">
    <name type="scientific">Chlamydomonas reinhardtii</name>
    <name type="common">Chlamydomonas smithii</name>
    <dbReference type="NCBI Taxonomy" id="3055"/>
    <lineage>
        <taxon>Eukaryota</taxon>
        <taxon>Viridiplantae</taxon>
        <taxon>Chlorophyta</taxon>
        <taxon>core chlorophytes</taxon>
        <taxon>Chlorophyceae</taxon>
        <taxon>CS clade</taxon>
        <taxon>Chlamydomonadales</taxon>
        <taxon>Chlamydomonadaceae</taxon>
        <taxon>Chlamydomonas</taxon>
    </lineage>
</organism>
<dbReference type="InParanoid" id="A0A2K3CNE0"/>
<dbReference type="SUPFAM" id="SSF47823">
    <property type="entry name" value="lambda integrase-like, N-terminal domain"/>
    <property type="match status" value="1"/>
</dbReference>
<dbReference type="KEGG" id="cre:CHLRE_20g751797v5"/>
<reference evidence="3 4" key="1">
    <citation type="journal article" date="2007" name="Science">
        <title>The Chlamydomonas genome reveals the evolution of key animal and plant functions.</title>
        <authorList>
            <person name="Merchant S.S."/>
            <person name="Prochnik S.E."/>
            <person name="Vallon O."/>
            <person name="Harris E.H."/>
            <person name="Karpowicz S.J."/>
            <person name="Witman G.B."/>
            <person name="Terry A."/>
            <person name="Salamov A."/>
            <person name="Fritz-Laylin L.K."/>
            <person name="Marechal-Drouard L."/>
            <person name="Marshall W.F."/>
            <person name="Qu L.H."/>
            <person name="Nelson D.R."/>
            <person name="Sanderfoot A.A."/>
            <person name="Spalding M.H."/>
            <person name="Kapitonov V.V."/>
            <person name="Ren Q."/>
            <person name="Ferris P."/>
            <person name="Lindquist E."/>
            <person name="Shapiro H."/>
            <person name="Lucas S.M."/>
            <person name="Grimwood J."/>
            <person name="Schmutz J."/>
            <person name="Cardol P."/>
            <person name="Cerutti H."/>
            <person name="Chanfreau G."/>
            <person name="Chen C.L."/>
            <person name="Cognat V."/>
            <person name="Croft M.T."/>
            <person name="Dent R."/>
            <person name="Dutcher S."/>
            <person name="Fernandez E."/>
            <person name="Fukuzawa H."/>
            <person name="Gonzalez-Ballester D."/>
            <person name="Gonzalez-Halphen D."/>
            <person name="Hallmann A."/>
            <person name="Hanikenne M."/>
            <person name="Hippler M."/>
            <person name="Inwood W."/>
            <person name="Jabbari K."/>
            <person name="Kalanon M."/>
            <person name="Kuras R."/>
            <person name="Lefebvre P.A."/>
            <person name="Lemaire S.D."/>
            <person name="Lobanov A.V."/>
            <person name="Lohr M."/>
            <person name="Manuell A."/>
            <person name="Meier I."/>
            <person name="Mets L."/>
            <person name="Mittag M."/>
            <person name="Mittelmeier T."/>
            <person name="Moroney J.V."/>
            <person name="Moseley J."/>
            <person name="Napoli C."/>
            <person name="Nedelcu A.M."/>
            <person name="Niyogi K."/>
            <person name="Novoselov S.V."/>
            <person name="Paulsen I.T."/>
            <person name="Pazour G."/>
            <person name="Purton S."/>
            <person name="Ral J.P."/>
            <person name="Riano-Pachon D.M."/>
            <person name="Riekhof W."/>
            <person name="Rymarquis L."/>
            <person name="Schroda M."/>
            <person name="Stern D."/>
            <person name="Umen J."/>
            <person name="Willows R."/>
            <person name="Wilson N."/>
            <person name="Zimmer S.L."/>
            <person name="Allmer J."/>
            <person name="Balk J."/>
            <person name="Bisova K."/>
            <person name="Chen C.J."/>
            <person name="Elias M."/>
            <person name="Gendler K."/>
            <person name="Hauser C."/>
            <person name="Lamb M.R."/>
            <person name="Ledford H."/>
            <person name="Long J.C."/>
            <person name="Minagawa J."/>
            <person name="Page M.D."/>
            <person name="Pan J."/>
            <person name="Pootakham W."/>
            <person name="Roje S."/>
            <person name="Rose A."/>
            <person name="Stahlberg E."/>
            <person name="Terauchi A.M."/>
            <person name="Yang P."/>
            <person name="Ball S."/>
            <person name="Bowler C."/>
            <person name="Dieckmann C.L."/>
            <person name="Gladyshev V.N."/>
            <person name="Green P."/>
            <person name="Jorgensen R."/>
            <person name="Mayfield S."/>
            <person name="Mueller-Roeber B."/>
            <person name="Rajamani S."/>
            <person name="Sayre R.T."/>
            <person name="Brokstein P."/>
            <person name="Dubchak I."/>
            <person name="Goodstein D."/>
            <person name="Hornick L."/>
            <person name="Huang Y.W."/>
            <person name="Jhaveri J."/>
            <person name="Luo Y."/>
            <person name="Martinez D."/>
            <person name="Ngau W.C."/>
            <person name="Otillar B."/>
            <person name="Poliakov A."/>
            <person name="Porter A."/>
            <person name="Szajkowski L."/>
            <person name="Werner G."/>
            <person name="Zhou K."/>
            <person name="Grigoriev I.V."/>
            <person name="Rokhsar D.S."/>
            <person name="Grossman A.R."/>
        </authorList>
    </citation>
    <scope>NUCLEOTIDE SEQUENCE [LARGE SCALE GENOMIC DNA]</scope>
    <source>
        <strain evidence="4">CC-503</strain>
    </source>
</reference>
<dbReference type="EMBL" id="KZ454947">
    <property type="protein sequence ID" value="PNW69785.1"/>
    <property type="molecule type" value="Genomic_DNA"/>
</dbReference>
<dbReference type="Gramene" id="PNW69785">
    <property type="protein sequence ID" value="PNW69785"/>
    <property type="gene ID" value="CHLRE_20g751797v5"/>
</dbReference>
<dbReference type="GeneID" id="5716760"/>
<dbReference type="SUPFAM" id="SSF56349">
    <property type="entry name" value="DNA breaking-rejoining enzymes"/>
    <property type="match status" value="1"/>
</dbReference>
<dbReference type="PANTHER" id="PTHR34605">
    <property type="entry name" value="PHAGE_INTEGRASE DOMAIN-CONTAINING PROTEIN"/>
    <property type="match status" value="1"/>
</dbReference>
<dbReference type="InterPro" id="IPR052925">
    <property type="entry name" value="Phage_Integrase-like_Recomb"/>
</dbReference>
<proteinExistence type="predicted"/>
<keyword evidence="4" id="KW-1185">Reference proteome</keyword>
<accession>A0A2K3CNE0</accession>
<evidence type="ECO:0000313" key="4">
    <source>
        <dbReference type="Proteomes" id="UP000006906"/>
    </source>
</evidence>
<dbReference type="InterPro" id="IPR013762">
    <property type="entry name" value="Integrase-like_cat_sf"/>
</dbReference>
<evidence type="ECO:0008006" key="5">
    <source>
        <dbReference type="Google" id="ProtNLM"/>
    </source>
</evidence>
<dbReference type="InterPro" id="IPR010998">
    <property type="entry name" value="Integrase_recombinase_N"/>
</dbReference>
<name>A0A2K3CNE0_CHLRE</name>
<dbReference type="GO" id="GO:0003677">
    <property type="term" value="F:DNA binding"/>
    <property type="evidence" value="ECO:0007669"/>
    <property type="project" value="UniProtKB-KW"/>
</dbReference>
<evidence type="ECO:0000256" key="2">
    <source>
        <dbReference type="ARBA" id="ARBA00023172"/>
    </source>
</evidence>
<dbReference type="Proteomes" id="UP000006906">
    <property type="component" value="Unassembled WGS sequence"/>
</dbReference>
<evidence type="ECO:0000256" key="1">
    <source>
        <dbReference type="ARBA" id="ARBA00023125"/>
    </source>
</evidence>
<dbReference type="Gene3D" id="1.10.443.10">
    <property type="entry name" value="Intergrase catalytic core"/>
    <property type="match status" value="1"/>
</dbReference>